<feature type="compositionally biased region" description="Basic residues" evidence="1">
    <location>
        <begin position="272"/>
        <end position="281"/>
    </location>
</feature>
<feature type="compositionally biased region" description="Low complexity" evidence="1">
    <location>
        <begin position="259"/>
        <end position="268"/>
    </location>
</feature>
<proteinExistence type="predicted"/>
<sequence>MVTPSLSSLFSLLFLGKLLVGIQTVAALEQSPAPSPSFPGKQDNPVIAVDLELVLAVDVSHSVDDYEASLQRQGYIDALRDPAVIEAITSGPQGRVAITYIEWAGSRYQHPVIGWSLLDSRESAWAFAQALESQPITSAPSTSISSIIDVAIISLFGNAYQGDRLVIDISGDGPNSDGRHVREARDDAIALGITINGLPVLSSRPNPNGLGPPSAWLDAYYIKNVIGGTNAFLMEVIEFENFGPALKEKLKREISGSTEISLSSGSSLPAHFSRHSPQKPP</sequence>
<dbReference type="Proteomes" id="UP001069802">
    <property type="component" value="Unassembled WGS sequence"/>
</dbReference>
<protein>
    <submittedName>
        <fullName evidence="2">DUF1194 domain-containing protein</fullName>
    </submittedName>
</protein>
<dbReference type="RefSeq" id="WP_269422941.1">
    <property type="nucleotide sequence ID" value="NZ_JAPWGY010000002.1"/>
</dbReference>
<dbReference type="Pfam" id="PF06707">
    <property type="entry name" value="DUF1194"/>
    <property type="match status" value="1"/>
</dbReference>
<dbReference type="SUPFAM" id="SSF53300">
    <property type="entry name" value="vWA-like"/>
    <property type="match status" value="1"/>
</dbReference>
<keyword evidence="3" id="KW-1185">Reference proteome</keyword>
<dbReference type="InterPro" id="IPR010607">
    <property type="entry name" value="DUF1194"/>
</dbReference>
<evidence type="ECO:0000256" key="1">
    <source>
        <dbReference type="SAM" id="MobiDB-lite"/>
    </source>
</evidence>
<name>A0ABT4LI51_9PROT</name>
<gene>
    <name evidence="2" type="ORF">O4H49_08225</name>
</gene>
<dbReference type="EMBL" id="JAPWGY010000002">
    <property type="protein sequence ID" value="MCZ4280761.1"/>
    <property type="molecule type" value="Genomic_DNA"/>
</dbReference>
<organism evidence="2 3">
    <name type="scientific">Kiloniella laminariae</name>
    <dbReference type="NCBI Taxonomy" id="454162"/>
    <lineage>
        <taxon>Bacteria</taxon>
        <taxon>Pseudomonadati</taxon>
        <taxon>Pseudomonadota</taxon>
        <taxon>Alphaproteobacteria</taxon>
        <taxon>Rhodospirillales</taxon>
        <taxon>Kiloniellaceae</taxon>
        <taxon>Kiloniella</taxon>
    </lineage>
</organism>
<reference evidence="2" key="1">
    <citation type="submission" date="2022-12" db="EMBL/GenBank/DDBJ databases">
        <title>Bacterial isolates from different developmental stages of Nematostella vectensis.</title>
        <authorList>
            <person name="Fraune S."/>
        </authorList>
    </citation>
    <scope>NUCLEOTIDE SEQUENCE</scope>
    <source>
        <strain evidence="2">G21630-S1</strain>
    </source>
</reference>
<dbReference type="InterPro" id="IPR036465">
    <property type="entry name" value="vWFA_dom_sf"/>
</dbReference>
<accession>A0ABT4LI51</accession>
<evidence type="ECO:0000313" key="2">
    <source>
        <dbReference type="EMBL" id="MCZ4280761.1"/>
    </source>
</evidence>
<feature type="region of interest" description="Disordered" evidence="1">
    <location>
        <begin position="259"/>
        <end position="281"/>
    </location>
</feature>
<comment type="caution">
    <text evidence="2">The sequence shown here is derived from an EMBL/GenBank/DDBJ whole genome shotgun (WGS) entry which is preliminary data.</text>
</comment>
<evidence type="ECO:0000313" key="3">
    <source>
        <dbReference type="Proteomes" id="UP001069802"/>
    </source>
</evidence>